<dbReference type="RefSeq" id="WP_169574419.1">
    <property type="nucleotide sequence ID" value="NZ_JABBFV010000015.1"/>
</dbReference>
<protein>
    <submittedName>
        <fullName evidence="5">SDR family NAD(P)-dependent oxidoreductase</fullName>
    </submittedName>
</protein>
<comment type="catalytic activity">
    <reaction evidence="3">
        <text>2,5-dichlorocyclohexa-2,5-dien-1,4-diol + NAD(+) = 2,5-dichlorohydroquinone + NADH + H(+)</text>
        <dbReference type="Rhea" id="RHEA:15741"/>
        <dbReference type="ChEBI" id="CHEBI:15378"/>
        <dbReference type="ChEBI" id="CHEBI:27545"/>
        <dbReference type="ChEBI" id="CHEBI:28975"/>
        <dbReference type="ChEBI" id="CHEBI:57540"/>
        <dbReference type="ChEBI" id="CHEBI:57945"/>
    </reaction>
</comment>
<evidence type="ECO:0000313" key="5">
    <source>
        <dbReference type="EMBL" id="NML12005.1"/>
    </source>
</evidence>
<comment type="similarity">
    <text evidence="1 4">Belongs to the short-chain dehydrogenases/reductases (SDR) family.</text>
</comment>
<dbReference type="EMBL" id="JABBFV010000015">
    <property type="protein sequence ID" value="NML12005.1"/>
    <property type="molecule type" value="Genomic_DNA"/>
</dbReference>
<gene>
    <name evidence="5" type="ORF">HHL08_17960</name>
</gene>
<dbReference type="InterPro" id="IPR051687">
    <property type="entry name" value="Peroxisomal_Beta-Oxidation"/>
</dbReference>
<evidence type="ECO:0000256" key="2">
    <source>
        <dbReference type="ARBA" id="ARBA00023002"/>
    </source>
</evidence>
<reference evidence="5 6" key="1">
    <citation type="submission" date="2020-04" db="EMBL/GenBank/DDBJ databases">
        <title>Sphingobium sp. AR-3-1 isolated from Arctic soil.</title>
        <authorList>
            <person name="Dahal R.H."/>
            <person name="Chaudhary D.K."/>
        </authorList>
    </citation>
    <scope>NUCLEOTIDE SEQUENCE [LARGE SCALE GENOMIC DNA]</scope>
    <source>
        <strain evidence="5 6">AR-3-1</strain>
    </source>
</reference>
<dbReference type="Gene3D" id="3.40.50.720">
    <property type="entry name" value="NAD(P)-binding Rossmann-like Domain"/>
    <property type="match status" value="1"/>
</dbReference>
<comment type="caution">
    <text evidence="5">The sequence shown here is derived from an EMBL/GenBank/DDBJ whole genome shotgun (WGS) entry which is preliminary data.</text>
</comment>
<proteinExistence type="inferred from homology"/>
<sequence length="321" mass="33186">MNQMRFDDDVVIITGAGRGLGREHALAFAARGAAVVVNDIGVEPDGLGGSAQVAQSVVDEIVAAGGRAVANGHSVTTADGAAAVVQTALDAFGTVSILVNNAGIIDFATLEHIGDDSWRRMIAVTLDGTFQMSKAVWPHFVARRHGRIVNTTSNAGFAGNAQLVHYGAAKLGVAGFTKALANEVGDSGIAVNAIAPMAVTRMNRDAFFGGADSGSDDWQADIRAGKVPMGPPAIVSPTVLWLAHRSTMLNGDIFSVSSGKVARVGFVVGEGYFNPDHGPEDLRDNVDTLRSLDGALDPRSTLDELLLIPKLFGVSAANGAS</sequence>
<dbReference type="PROSITE" id="PS00061">
    <property type="entry name" value="ADH_SHORT"/>
    <property type="match status" value="1"/>
</dbReference>
<accession>A0A7X9WY52</accession>
<name>A0A7X9WY52_9SPHN</name>
<dbReference type="InterPro" id="IPR002347">
    <property type="entry name" value="SDR_fam"/>
</dbReference>
<dbReference type="PRINTS" id="PR00081">
    <property type="entry name" value="GDHRDH"/>
</dbReference>
<dbReference type="PANTHER" id="PTHR45024:SF2">
    <property type="entry name" value="SCP2 DOMAIN-CONTAINING PROTEIN"/>
    <property type="match status" value="1"/>
</dbReference>
<organism evidence="5 6">
    <name type="scientific">Sphingobium psychrophilum</name>
    <dbReference type="NCBI Taxonomy" id="2728834"/>
    <lineage>
        <taxon>Bacteria</taxon>
        <taxon>Pseudomonadati</taxon>
        <taxon>Pseudomonadota</taxon>
        <taxon>Alphaproteobacteria</taxon>
        <taxon>Sphingomonadales</taxon>
        <taxon>Sphingomonadaceae</taxon>
        <taxon>Sphingobium</taxon>
    </lineage>
</organism>
<dbReference type="FunFam" id="3.40.50.720:FF:000084">
    <property type="entry name" value="Short-chain dehydrogenase reductase"/>
    <property type="match status" value="1"/>
</dbReference>
<dbReference type="AlphaFoldDB" id="A0A7X9WY52"/>
<keyword evidence="2" id="KW-0560">Oxidoreductase</keyword>
<dbReference type="Pfam" id="PF00106">
    <property type="entry name" value="adh_short"/>
    <property type="match status" value="1"/>
</dbReference>
<evidence type="ECO:0000313" key="6">
    <source>
        <dbReference type="Proteomes" id="UP000519023"/>
    </source>
</evidence>
<dbReference type="SUPFAM" id="SSF51735">
    <property type="entry name" value="NAD(P)-binding Rossmann-fold domains"/>
    <property type="match status" value="1"/>
</dbReference>
<dbReference type="PANTHER" id="PTHR45024">
    <property type="entry name" value="DEHYDROGENASES, SHORT CHAIN"/>
    <property type="match status" value="1"/>
</dbReference>
<dbReference type="InterPro" id="IPR036291">
    <property type="entry name" value="NAD(P)-bd_dom_sf"/>
</dbReference>
<evidence type="ECO:0000256" key="3">
    <source>
        <dbReference type="ARBA" id="ARBA00051383"/>
    </source>
</evidence>
<dbReference type="Proteomes" id="UP000519023">
    <property type="component" value="Unassembled WGS sequence"/>
</dbReference>
<dbReference type="InterPro" id="IPR020904">
    <property type="entry name" value="Sc_DH/Rdtase_CS"/>
</dbReference>
<evidence type="ECO:0000256" key="4">
    <source>
        <dbReference type="RuleBase" id="RU000363"/>
    </source>
</evidence>
<dbReference type="PRINTS" id="PR00080">
    <property type="entry name" value="SDRFAMILY"/>
</dbReference>
<evidence type="ECO:0000256" key="1">
    <source>
        <dbReference type="ARBA" id="ARBA00006484"/>
    </source>
</evidence>
<dbReference type="GO" id="GO:0016491">
    <property type="term" value="F:oxidoreductase activity"/>
    <property type="evidence" value="ECO:0007669"/>
    <property type="project" value="UniProtKB-KW"/>
</dbReference>
<keyword evidence="6" id="KW-1185">Reference proteome</keyword>